<name>A0AA35QBW8_9HYPO</name>
<dbReference type="PANTHER" id="PTHR37015">
    <property type="entry name" value="REVERSE TRANSCRIPTASE DOMAIN-CONTAINING PROTEIN"/>
    <property type="match status" value="1"/>
</dbReference>
<evidence type="ECO:0000313" key="4">
    <source>
        <dbReference type="Proteomes" id="UP001160390"/>
    </source>
</evidence>
<reference evidence="3" key="1">
    <citation type="submission" date="2023-01" db="EMBL/GenBank/DDBJ databases">
        <authorList>
            <person name="Piombo E."/>
        </authorList>
    </citation>
    <scope>NUCLEOTIDE SEQUENCE</scope>
</reference>
<keyword evidence="4" id="KW-1185">Reference proteome</keyword>
<dbReference type="Proteomes" id="UP001160390">
    <property type="component" value="Unassembled WGS sequence"/>
</dbReference>
<feature type="region of interest" description="Disordered" evidence="2">
    <location>
        <begin position="384"/>
        <end position="410"/>
    </location>
</feature>
<feature type="coiled-coil region" evidence="1">
    <location>
        <begin position="20"/>
        <end position="47"/>
    </location>
</feature>
<comment type="caution">
    <text evidence="3">The sequence shown here is derived from an EMBL/GenBank/DDBJ whole genome shotgun (WGS) entry which is preliminary data.</text>
</comment>
<proteinExistence type="predicted"/>
<dbReference type="PANTHER" id="PTHR37015:SF1">
    <property type="entry name" value="REVERSE TRANSCRIPTASE DOMAIN-CONTAINING PROTEIN"/>
    <property type="match status" value="1"/>
</dbReference>
<accession>A0AA35QBW8</accession>
<dbReference type="EMBL" id="CABFNP030001316">
    <property type="protein sequence ID" value="CAI6099186.1"/>
    <property type="molecule type" value="Genomic_DNA"/>
</dbReference>
<sequence>MASSTSARSKTLQSITLTKIRELEKQRKRYETQKNQLLQDADSYTDQLVRIRKLLDGVIEICPDQTDDSIQNIHHWLNQAKFDNSVPEELINQYEHSLRSKLEVPTRRLGLGHLYARLVTEWMDSSADDGEVTAAEEDSFEVLDRQKQRLQELCDHFEQVVFEPLETDEKEIELYLQGLFEPDHNEKATKNFEQLKQKVAARCRTLFERNNRAFDLVTLRWCIRGLLKEDLLSEEKQVILREFLDDDVVLDEIADVLNMRVSDFENWDWNAGPDGIPVLPRQQLNGKYRIWMDEDALQAIFIYYFGTTLSILLKNELETLVLSSNSIWKTNTGPQPHSDQETRRKYYMGAYRAIPSKSADAVRMEQYGNHFFLSALPDSVDSIPGAYDDDDGDDDDRSDDGDDQGSKSTKQRLLETLATDLLLHRSLNGEVAMVQTDLQWFGAGLSHSTILAVLRFFGFTDAAVSFFKKFLEAPLNIHSPEFPNGKGARIRRRGMPMAHAPEKLIGELVLFILDVAVNQQDGILLYRQHDDLWFVGEPEHCARAWKTLKHLTGILGLEFNEKKTGSVYFKEGIKDAEIHKILPEGAVRFGHLVLDPETEKWKINQDQVDAHLKQFKKQLDECKSVLQWVQTWNSVMGRFFSDSFGQPAYCFGGEHVNSIIETYQSMQRFLFAEGRENEGEGRSSVVCHLRKMIETRFGVVNLPEAFFYLPEQLGGLGLRNPFIKMLQINRELEGENPQKVIEEMLRKEQDAYKEAQKEFYGIESAERRISRYSRGNSQSASEITHLLTKEELETFFSMEEFTKWRARYSFEFADAYKRLPSAPDRCNPRLDSDVNQATRNASSSSRQGAQVVNKSEVGWAVQMHRESLKRDYGQLSLIEHRYLLLGVLAALRGKPVRWTMVL</sequence>
<feature type="compositionally biased region" description="Acidic residues" evidence="2">
    <location>
        <begin position="387"/>
        <end position="403"/>
    </location>
</feature>
<organism evidence="3 4">
    <name type="scientific">Clonostachys chloroleuca</name>
    <dbReference type="NCBI Taxonomy" id="1926264"/>
    <lineage>
        <taxon>Eukaryota</taxon>
        <taxon>Fungi</taxon>
        <taxon>Dikarya</taxon>
        <taxon>Ascomycota</taxon>
        <taxon>Pezizomycotina</taxon>
        <taxon>Sordariomycetes</taxon>
        <taxon>Hypocreomycetidae</taxon>
        <taxon>Hypocreales</taxon>
        <taxon>Bionectriaceae</taxon>
        <taxon>Clonostachys</taxon>
    </lineage>
</organism>
<keyword evidence="1" id="KW-0175">Coiled coil</keyword>
<dbReference type="AlphaFoldDB" id="A0AA35QBW8"/>
<evidence type="ECO:0000313" key="3">
    <source>
        <dbReference type="EMBL" id="CAI6099186.1"/>
    </source>
</evidence>
<evidence type="ECO:0000256" key="1">
    <source>
        <dbReference type="SAM" id="Coils"/>
    </source>
</evidence>
<evidence type="ECO:0000256" key="2">
    <source>
        <dbReference type="SAM" id="MobiDB-lite"/>
    </source>
</evidence>
<evidence type="ECO:0008006" key="5">
    <source>
        <dbReference type="Google" id="ProtNLM"/>
    </source>
</evidence>
<protein>
    <recommendedName>
        <fullName evidence="5">Reverse transcriptase domain-containing protein</fullName>
    </recommendedName>
</protein>
<gene>
    <name evidence="3" type="ORF">CCHLO57077_00009479</name>
</gene>